<dbReference type="PANTHER" id="PTHR46191">
    <property type="match status" value="1"/>
</dbReference>
<dbReference type="SUPFAM" id="SSF56784">
    <property type="entry name" value="HAD-like"/>
    <property type="match status" value="1"/>
</dbReference>
<evidence type="ECO:0000313" key="2">
    <source>
        <dbReference type="Proteomes" id="UP000054928"/>
    </source>
</evidence>
<keyword evidence="2" id="KW-1185">Reference proteome</keyword>
<dbReference type="GeneID" id="36399146"/>
<organism evidence="1 2">
    <name type="scientific">Plasmopara halstedii</name>
    <name type="common">Downy mildew of sunflower</name>
    <dbReference type="NCBI Taxonomy" id="4781"/>
    <lineage>
        <taxon>Eukaryota</taxon>
        <taxon>Sar</taxon>
        <taxon>Stramenopiles</taxon>
        <taxon>Oomycota</taxon>
        <taxon>Peronosporomycetes</taxon>
        <taxon>Peronosporales</taxon>
        <taxon>Peronosporaceae</taxon>
        <taxon>Plasmopara</taxon>
    </lineage>
</organism>
<dbReference type="AlphaFoldDB" id="A0A0P1A824"/>
<dbReference type="NCBIfam" id="TIGR02252">
    <property type="entry name" value="DREG-2"/>
    <property type="match status" value="1"/>
</dbReference>
<dbReference type="SFLD" id="SFLDG01129">
    <property type="entry name" value="C1.5:_HAD__Beta-PGM__Phosphata"/>
    <property type="match status" value="1"/>
</dbReference>
<dbReference type="PANTHER" id="PTHR46191:SF2">
    <property type="entry name" value="HALOACID DEHALOGENASE-LIKE HYDROLASE DOMAIN-CONTAINING PROTEIN 3"/>
    <property type="match status" value="1"/>
</dbReference>
<protein>
    <submittedName>
        <fullName evidence="1">Had-superfamily hydrolase</fullName>
    </submittedName>
</protein>
<dbReference type="OrthoDB" id="444127at2759"/>
<proteinExistence type="predicted"/>
<keyword evidence="1" id="KW-0378">Hydrolase</keyword>
<dbReference type="InterPro" id="IPR011949">
    <property type="entry name" value="HAD-SF_hydro_IA_REG-2-like"/>
</dbReference>
<dbReference type="InterPro" id="IPR006439">
    <property type="entry name" value="HAD-SF_hydro_IA"/>
</dbReference>
<dbReference type="InterPro" id="IPR044924">
    <property type="entry name" value="HAD-SF_hydro_IA_REG-2-like_cap"/>
</dbReference>
<dbReference type="InterPro" id="IPR036412">
    <property type="entry name" value="HAD-like_sf"/>
</dbReference>
<dbReference type="Pfam" id="PF00702">
    <property type="entry name" value="Hydrolase"/>
    <property type="match status" value="1"/>
</dbReference>
<dbReference type="STRING" id="4781.A0A0P1A824"/>
<dbReference type="OMA" id="WWRQLIA"/>
<reference evidence="2" key="1">
    <citation type="submission" date="2014-09" db="EMBL/GenBank/DDBJ databases">
        <authorList>
            <person name="Sharma Rahul"/>
            <person name="Thines Marco"/>
        </authorList>
    </citation>
    <scope>NUCLEOTIDE SEQUENCE [LARGE SCALE GENOMIC DNA]</scope>
</reference>
<dbReference type="Gene3D" id="3.40.50.1000">
    <property type="entry name" value="HAD superfamily/HAD-like"/>
    <property type="match status" value="1"/>
</dbReference>
<dbReference type="GO" id="GO:0016787">
    <property type="term" value="F:hydrolase activity"/>
    <property type="evidence" value="ECO:0007669"/>
    <property type="project" value="UniProtKB-KW"/>
</dbReference>
<dbReference type="Proteomes" id="UP000054928">
    <property type="component" value="Unassembled WGS sequence"/>
</dbReference>
<evidence type="ECO:0000313" key="1">
    <source>
        <dbReference type="EMBL" id="CEG36836.1"/>
    </source>
</evidence>
<dbReference type="GO" id="GO:0005634">
    <property type="term" value="C:nucleus"/>
    <property type="evidence" value="ECO:0007669"/>
    <property type="project" value="TreeGrafter"/>
</dbReference>
<dbReference type="EMBL" id="CCYD01000252">
    <property type="protein sequence ID" value="CEG36836.1"/>
    <property type="molecule type" value="Genomic_DNA"/>
</dbReference>
<dbReference type="RefSeq" id="XP_024573205.1">
    <property type="nucleotide sequence ID" value="XM_024722094.1"/>
</dbReference>
<accession>A0A0P1A824</accession>
<dbReference type="InterPro" id="IPR023214">
    <property type="entry name" value="HAD_sf"/>
</dbReference>
<sequence length="254" mass="28711">MKTRRAWHYVTLDATGTLIRLAESPGQTYLRFWEAASDQSFSSSRRAALAAALTSQFPAEFSFQSRLRPNFGSNGVATSAFSWWRELVLNLMKRVGVADCIKVNAEQSERFTNQLYAHFARPEAWKVFDDVRPTLEKLQTSGVSIGVISNFDERLEPLLIELGLRSFFNVVTTSFGQPQMKPHASIFYSTFQKLQHEDGDVKTSKFLHVGDHLIKDYEAAKAVGANALLICRSCQEAKPLEMLDRIETLQQILL</sequence>
<dbReference type="SFLD" id="SFLDS00003">
    <property type="entry name" value="Haloacid_Dehalogenase"/>
    <property type="match status" value="1"/>
</dbReference>
<name>A0A0P1A824_PLAHL</name>
<dbReference type="Gene3D" id="1.10.150.720">
    <property type="entry name" value="Haloacid dehalogenase-like hydrolase"/>
    <property type="match status" value="1"/>
</dbReference>
<dbReference type="NCBIfam" id="TIGR01549">
    <property type="entry name" value="HAD-SF-IA-v1"/>
    <property type="match status" value="1"/>
</dbReference>
<dbReference type="InterPro" id="IPR051828">
    <property type="entry name" value="HAD-like_hydrolase_domain"/>
</dbReference>